<dbReference type="PANTHER" id="PTHR12228:SF0">
    <property type="entry name" value="TATA-BOX BINDING PROTEIN ASSOCIATED FACTOR 7"/>
    <property type="match status" value="1"/>
</dbReference>
<evidence type="ECO:0000256" key="1">
    <source>
        <dbReference type="ARBA" id="ARBA00004123"/>
    </source>
</evidence>
<dbReference type="InterPro" id="IPR006751">
    <property type="entry name" value="TAFII55_prot_cons_reg"/>
</dbReference>
<dbReference type="SMART" id="SM01370">
    <property type="entry name" value="TAFII55_N"/>
    <property type="match status" value="1"/>
</dbReference>
<keyword evidence="8" id="KW-0396">Initiation factor</keyword>
<comment type="similarity">
    <text evidence="2">Belongs to the TAF7 family.</text>
</comment>
<gene>
    <name evidence="8" type="primary">TAF7</name>
    <name evidence="8" type="ORF">TSPGSL018_19581</name>
</gene>
<evidence type="ECO:0000256" key="2">
    <source>
        <dbReference type="ARBA" id="ARBA00009368"/>
    </source>
</evidence>
<dbReference type="EMBL" id="GBEZ01008900">
    <property type="protein sequence ID" value="JAC76664.1"/>
    <property type="molecule type" value="Transcribed_RNA"/>
</dbReference>
<feature type="domain" description="TAFII55 protein conserved region" evidence="7">
    <location>
        <begin position="12"/>
        <end position="157"/>
    </location>
</feature>
<evidence type="ECO:0000256" key="5">
    <source>
        <dbReference type="ARBA" id="ARBA00023242"/>
    </source>
</evidence>
<dbReference type="GO" id="GO:0005669">
    <property type="term" value="C:transcription factor TFIID complex"/>
    <property type="evidence" value="ECO:0007669"/>
    <property type="project" value="InterPro"/>
</dbReference>
<dbReference type="AlphaFoldDB" id="A0A061S106"/>
<keyword evidence="8" id="KW-0648">Protein biosynthesis</keyword>
<dbReference type="GO" id="GO:0016251">
    <property type="term" value="F:RNA polymerase II general transcription initiation factor activity"/>
    <property type="evidence" value="ECO:0007669"/>
    <property type="project" value="TreeGrafter"/>
</dbReference>
<keyword evidence="3" id="KW-0805">Transcription regulation</keyword>
<dbReference type="GO" id="GO:0051123">
    <property type="term" value="P:RNA polymerase II preinitiation complex assembly"/>
    <property type="evidence" value="ECO:0007669"/>
    <property type="project" value="TreeGrafter"/>
</dbReference>
<evidence type="ECO:0000256" key="3">
    <source>
        <dbReference type="ARBA" id="ARBA00023015"/>
    </source>
</evidence>
<accession>A0A061S106</accession>
<dbReference type="Pfam" id="PF04658">
    <property type="entry name" value="TAFII55_N"/>
    <property type="match status" value="1"/>
</dbReference>
<comment type="subcellular location">
    <subcellularLocation>
        <location evidence="1">Nucleus</location>
    </subcellularLocation>
</comment>
<keyword evidence="5" id="KW-0539">Nucleus</keyword>
<evidence type="ECO:0000256" key="4">
    <source>
        <dbReference type="ARBA" id="ARBA00023163"/>
    </source>
</evidence>
<keyword evidence="4" id="KW-0804">Transcription</keyword>
<dbReference type="GO" id="GO:0003743">
    <property type="term" value="F:translation initiation factor activity"/>
    <property type="evidence" value="ECO:0007669"/>
    <property type="project" value="UniProtKB-KW"/>
</dbReference>
<protein>
    <submittedName>
        <fullName evidence="8">Transcription initiation factor TFIID subunit 7</fullName>
    </submittedName>
</protein>
<reference evidence="8" key="1">
    <citation type="submission" date="2014-05" db="EMBL/GenBank/DDBJ databases">
        <title>The transcriptome of the halophilic microalga Tetraselmis sp. GSL018 isolated from the Great Salt Lake, Utah.</title>
        <authorList>
            <person name="Jinkerson R.E."/>
            <person name="D'Adamo S."/>
            <person name="Posewitz M.C."/>
        </authorList>
    </citation>
    <scope>NUCLEOTIDE SEQUENCE</scope>
    <source>
        <strain evidence="8">GSL018</strain>
    </source>
</reference>
<dbReference type="InterPro" id="IPR037817">
    <property type="entry name" value="TAF7"/>
</dbReference>
<organism evidence="8">
    <name type="scientific">Tetraselmis sp. GSL018</name>
    <dbReference type="NCBI Taxonomy" id="582737"/>
    <lineage>
        <taxon>Eukaryota</taxon>
        <taxon>Viridiplantae</taxon>
        <taxon>Chlorophyta</taxon>
        <taxon>core chlorophytes</taxon>
        <taxon>Chlorodendrophyceae</taxon>
        <taxon>Chlorodendrales</taxon>
        <taxon>Chlorodendraceae</taxon>
        <taxon>Tetraselmis</taxon>
    </lineage>
</organism>
<evidence type="ECO:0000259" key="7">
    <source>
        <dbReference type="SMART" id="SM01370"/>
    </source>
</evidence>
<sequence>MASTLKINSEGREEQFLFRCLDVSLADKIRNVLKSEPGTGAGNTRWQLRWFSEREGVFEVDGEEYPCQLLDLPGVVESYKTYDDVHLVKCGDVGQVVLVRRPESEPVQGIESPDGLTPAMKDARRRHFRPRNDSMDPFVVEQVESDLNSILSMTPISGVEIRDVEEVWVEDENGNGSWQAVEPSASSKPGKAAPRSRGGLSGRRGSGKRAAQRKERKQDGVEVEEI</sequence>
<dbReference type="CDD" id="cd08047">
    <property type="entry name" value="TAF7"/>
    <property type="match status" value="1"/>
</dbReference>
<name>A0A061S106_9CHLO</name>
<feature type="region of interest" description="Disordered" evidence="6">
    <location>
        <begin position="174"/>
        <end position="226"/>
    </location>
</feature>
<dbReference type="PANTHER" id="PTHR12228">
    <property type="entry name" value="TRANSCRIPTION INITIATION FACTOR TFIID 55 KD SUBUNIT-RELATED"/>
    <property type="match status" value="1"/>
</dbReference>
<evidence type="ECO:0000313" key="8">
    <source>
        <dbReference type="EMBL" id="JAC76664.1"/>
    </source>
</evidence>
<evidence type="ECO:0000256" key="6">
    <source>
        <dbReference type="SAM" id="MobiDB-lite"/>
    </source>
</evidence>
<proteinExistence type="inferred from homology"/>